<name>A0ABN3VGL5_9PSEU</name>
<comment type="caution">
    <text evidence="1">The sequence shown here is derived from an EMBL/GenBank/DDBJ whole genome shotgun (WGS) entry which is preliminary data.</text>
</comment>
<sequence length="198" mass="22158">MRRPELLLSLVPCLTGAVVLLVMLVSVSGPAPVQLSAGGPRPDHPLRNLALRDAPPMPGPWTESYAENFDETASAWGLEENALRRWTRPDGVEFAETLRRFTSADTAAQYLVDRNRALVEQGEVVDYPPRQWPSGADEARYFCERGARGCEQWWIRTRYGQYVLELRSTEPTRRDEIPEWLASSVRAASHALTAVVPG</sequence>
<evidence type="ECO:0000313" key="1">
    <source>
        <dbReference type="EMBL" id="GAA2803204.1"/>
    </source>
</evidence>
<keyword evidence="2" id="KW-1185">Reference proteome</keyword>
<evidence type="ECO:0008006" key="3">
    <source>
        <dbReference type="Google" id="ProtNLM"/>
    </source>
</evidence>
<gene>
    <name evidence="1" type="ORF">GCM10010470_42880</name>
</gene>
<accession>A0ABN3VGL5</accession>
<organism evidence="1 2">
    <name type="scientific">Saccharopolyspora taberi</name>
    <dbReference type="NCBI Taxonomy" id="60895"/>
    <lineage>
        <taxon>Bacteria</taxon>
        <taxon>Bacillati</taxon>
        <taxon>Actinomycetota</taxon>
        <taxon>Actinomycetes</taxon>
        <taxon>Pseudonocardiales</taxon>
        <taxon>Pseudonocardiaceae</taxon>
        <taxon>Saccharopolyspora</taxon>
    </lineage>
</organism>
<reference evidence="1 2" key="1">
    <citation type="journal article" date="2019" name="Int. J. Syst. Evol. Microbiol.">
        <title>The Global Catalogue of Microorganisms (GCM) 10K type strain sequencing project: providing services to taxonomists for standard genome sequencing and annotation.</title>
        <authorList>
            <consortium name="The Broad Institute Genomics Platform"/>
            <consortium name="The Broad Institute Genome Sequencing Center for Infectious Disease"/>
            <person name="Wu L."/>
            <person name="Ma J."/>
        </authorList>
    </citation>
    <scope>NUCLEOTIDE SEQUENCE [LARGE SCALE GENOMIC DNA]</scope>
    <source>
        <strain evidence="1 2">JCM 9383</strain>
    </source>
</reference>
<protein>
    <recommendedName>
        <fullName evidence="3">Serine/threonine protein kinase</fullName>
    </recommendedName>
</protein>
<evidence type="ECO:0000313" key="2">
    <source>
        <dbReference type="Proteomes" id="UP001500979"/>
    </source>
</evidence>
<dbReference type="EMBL" id="BAAAUX010000017">
    <property type="protein sequence ID" value="GAA2803204.1"/>
    <property type="molecule type" value="Genomic_DNA"/>
</dbReference>
<dbReference type="Proteomes" id="UP001500979">
    <property type="component" value="Unassembled WGS sequence"/>
</dbReference>
<proteinExistence type="predicted"/>